<evidence type="ECO:0000256" key="1">
    <source>
        <dbReference type="SAM" id="MobiDB-lite"/>
    </source>
</evidence>
<dbReference type="WormBase" id="SRAE_2000217900">
    <property type="protein sequence ID" value="SRP02981"/>
    <property type="gene ID" value="WBGene00262388"/>
</dbReference>
<proteinExistence type="predicted"/>
<evidence type="ECO:0000313" key="4">
    <source>
        <dbReference type="WBParaSite" id="SRAE_2000217900.1"/>
    </source>
</evidence>
<dbReference type="AlphaFoldDB" id="A0A090LCM1"/>
<gene>
    <name evidence="2 4 5" type="ORF">SRAE_2000217900</name>
</gene>
<organism evidence="2">
    <name type="scientific">Strongyloides ratti</name>
    <name type="common">Parasitic roundworm</name>
    <dbReference type="NCBI Taxonomy" id="34506"/>
    <lineage>
        <taxon>Eukaryota</taxon>
        <taxon>Metazoa</taxon>
        <taxon>Ecdysozoa</taxon>
        <taxon>Nematoda</taxon>
        <taxon>Chromadorea</taxon>
        <taxon>Rhabditida</taxon>
        <taxon>Tylenchina</taxon>
        <taxon>Panagrolaimomorpha</taxon>
        <taxon>Strongyloidoidea</taxon>
        <taxon>Strongyloididae</taxon>
        <taxon>Strongyloides</taxon>
    </lineage>
</organism>
<dbReference type="Proteomes" id="UP000035682">
    <property type="component" value="Unplaced"/>
</dbReference>
<dbReference type="RefSeq" id="XP_024506717.1">
    <property type="nucleotide sequence ID" value="XM_024653219.1"/>
</dbReference>
<dbReference type="EMBL" id="LN609529">
    <property type="protein sequence ID" value="CEF67517.1"/>
    <property type="molecule type" value="Genomic_DNA"/>
</dbReference>
<keyword evidence="3" id="KW-1185">Reference proteome</keyword>
<dbReference type="WBParaSite" id="SRAE_2000217900.1">
    <property type="protein sequence ID" value="SRAE_2000217900.1"/>
    <property type="gene ID" value="WBGene00262388"/>
</dbReference>
<feature type="region of interest" description="Disordered" evidence="1">
    <location>
        <begin position="100"/>
        <end position="151"/>
    </location>
</feature>
<sequence>MENTLKHRTSNDISSKDRQPNIIIEKKDGQTGVKKNDFGNKRYIKNVNGVFYNTGNTRYYKNRYSYKGNHKQSNGQMNRYNSYQGDFYSGQFNQRNFYNSYNNRSYRNSHSSRNSSQSNDMYMNEKNPRSRIHSENSQSSRDFPPSLQTNNIKFTNISDQIQNYNKNEKKDSFTSLPNVNNTNSSTFIKPNTTYVTPETNKMCVCSATNNKGKILGGRKCCICEDDTRHEIKIDIKLELPALKFTRYLANFLGAFYN</sequence>
<evidence type="ECO:0000313" key="2">
    <source>
        <dbReference type="EMBL" id="CEF67517.1"/>
    </source>
</evidence>
<dbReference type="GeneID" id="36379882"/>
<feature type="compositionally biased region" description="Low complexity" evidence="1">
    <location>
        <begin position="100"/>
        <end position="119"/>
    </location>
</feature>
<evidence type="ECO:0000313" key="3">
    <source>
        <dbReference type="Proteomes" id="UP000035682"/>
    </source>
</evidence>
<accession>A0A090LCM1</accession>
<reference evidence="2 3" key="1">
    <citation type="submission" date="2014-09" db="EMBL/GenBank/DDBJ databases">
        <authorList>
            <person name="Martin A.A."/>
        </authorList>
    </citation>
    <scope>NUCLEOTIDE SEQUENCE</scope>
    <source>
        <strain evidence="3">ED321</strain>
        <strain evidence="2">ED321 Heterogonic</strain>
    </source>
</reference>
<name>A0A090LCM1_STRRB</name>
<evidence type="ECO:0000313" key="5">
    <source>
        <dbReference type="WormBase" id="SRAE_2000217900"/>
    </source>
</evidence>
<reference evidence="4" key="2">
    <citation type="submission" date="2020-12" db="UniProtKB">
        <authorList>
            <consortium name="WormBaseParasite"/>
        </authorList>
    </citation>
    <scope>IDENTIFICATION</scope>
</reference>
<protein>
    <submittedName>
        <fullName evidence="2 4">Uncharacterized protein</fullName>
    </submittedName>
</protein>
<dbReference type="CTD" id="36379882"/>
<feature type="compositionally biased region" description="Polar residues" evidence="1">
    <location>
        <begin position="135"/>
        <end position="151"/>
    </location>
</feature>